<accession>A0A1H3QXT1</accession>
<protein>
    <submittedName>
        <fullName evidence="2">Uncharacterized protein</fullName>
    </submittedName>
</protein>
<proteinExistence type="predicted"/>
<keyword evidence="3" id="KW-1185">Reference proteome</keyword>
<keyword evidence="1" id="KW-0812">Transmembrane</keyword>
<dbReference type="Proteomes" id="UP000198921">
    <property type="component" value="Unassembled WGS sequence"/>
</dbReference>
<name>A0A1H3QXT1_9ACTN</name>
<evidence type="ECO:0000313" key="3">
    <source>
        <dbReference type="Proteomes" id="UP000198921"/>
    </source>
</evidence>
<dbReference type="AlphaFoldDB" id="A0A1H3QXT1"/>
<dbReference type="RefSeq" id="WP_211517286.1">
    <property type="nucleotide sequence ID" value="NZ_FNOT01000027.1"/>
</dbReference>
<dbReference type="STRING" id="1137993.SAMN05660209_04936"/>
<sequence>MQRLRPRSRAVVAAAGATAGLAAAGALVWGGYRVPADLLAPTLVLDLAVGWSFIGVGLVAW</sequence>
<feature type="transmembrane region" description="Helical" evidence="1">
    <location>
        <begin position="38"/>
        <end position="60"/>
    </location>
</feature>
<feature type="transmembrane region" description="Helical" evidence="1">
    <location>
        <begin position="12"/>
        <end position="32"/>
    </location>
</feature>
<dbReference type="EMBL" id="FNOT01000027">
    <property type="protein sequence ID" value="SDZ18063.1"/>
    <property type="molecule type" value="Genomic_DNA"/>
</dbReference>
<organism evidence="2 3">
    <name type="scientific">Geodermatophilus africanus</name>
    <dbReference type="NCBI Taxonomy" id="1137993"/>
    <lineage>
        <taxon>Bacteria</taxon>
        <taxon>Bacillati</taxon>
        <taxon>Actinomycetota</taxon>
        <taxon>Actinomycetes</taxon>
        <taxon>Geodermatophilales</taxon>
        <taxon>Geodermatophilaceae</taxon>
        <taxon>Geodermatophilus</taxon>
    </lineage>
</organism>
<evidence type="ECO:0000256" key="1">
    <source>
        <dbReference type="SAM" id="Phobius"/>
    </source>
</evidence>
<reference evidence="3" key="1">
    <citation type="submission" date="2016-10" db="EMBL/GenBank/DDBJ databases">
        <authorList>
            <person name="Varghese N."/>
            <person name="Submissions S."/>
        </authorList>
    </citation>
    <scope>NUCLEOTIDE SEQUENCE [LARGE SCALE GENOMIC DNA]</scope>
    <source>
        <strain evidence="3">DSM 45422</strain>
    </source>
</reference>
<gene>
    <name evidence="2" type="ORF">SAMN05660209_04936</name>
</gene>
<feature type="non-terminal residue" evidence="2">
    <location>
        <position position="61"/>
    </location>
</feature>
<keyword evidence="1" id="KW-0472">Membrane</keyword>
<evidence type="ECO:0000313" key="2">
    <source>
        <dbReference type="EMBL" id="SDZ18063.1"/>
    </source>
</evidence>
<keyword evidence="1" id="KW-1133">Transmembrane helix</keyword>